<sequence>MISDLVILDSCDCMNEYNFMTIQRQPPFEAQHPLSLVEPLYAYRIITSYNGD</sequence>
<protein>
    <submittedName>
        <fullName evidence="1">Uncharacterized protein</fullName>
    </submittedName>
</protein>
<dbReference type="AlphaFoldDB" id="A0A9P5PYT2"/>
<dbReference type="EMBL" id="JADNRY010000024">
    <property type="protein sequence ID" value="KAF9072398.1"/>
    <property type="molecule type" value="Genomic_DNA"/>
</dbReference>
<dbReference type="Proteomes" id="UP000772434">
    <property type="component" value="Unassembled WGS sequence"/>
</dbReference>
<accession>A0A9P5PYT2</accession>
<keyword evidence="2" id="KW-1185">Reference proteome</keyword>
<evidence type="ECO:0000313" key="1">
    <source>
        <dbReference type="EMBL" id="KAF9072398.1"/>
    </source>
</evidence>
<gene>
    <name evidence="1" type="ORF">BDP27DRAFT_1320392</name>
</gene>
<comment type="caution">
    <text evidence="1">The sequence shown here is derived from an EMBL/GenBank/DDBJ whole genome shotgun (WGS) entry which is preliminary data.</text>
</comment>
<proteinExistence type="predicted"/>
<reference evidence="1" key="1">
    <citation type="submission" date="2020-11" db="EMBL/GenBank/DDBJ databases">
        <authorList>
            <consortium name="DOE Joint Genome Institute"/>
            <person name="Ahrendt S."/>
            <person name="Riley R."/>
            <person name="Andreopoulos W."/>
            <person name="Labutti K."/>
            <person name="Pangilinan J."/>
            <person name="Ruiz-Duenas F.J."/>
            <person name="Barrasa J.M."/>
            <person name="Sanchez-Garcia M."/>
            <person name="Camarero S."/>
            <person name="Miyauchi S."/>
            <person name="Serrano A."/>
            <person name="Linde D."/>
            <person name="Babiker R."/>
            <person name="Drula E."/>
            <person name="Ayuso-Fernandez I."/>
            <person name="Pacheco R."/>
            <person name="Padilla G."/>
            <person name="Ferreira P."/>
            <person name="Barriuso J."/>
            <person name="Kellner H."/>
            <person name="Castanera R."/>
            <person name="Alfaro M."/>
            <person name="Ramirez L."/>
            <person name="Pisabarro A.G."/>
            <person name="Kuo A."/>
            <person name="Tritt A."/>
            <person name="Lipzen A."/>
            <person name="He G."/>
            <person name="Yan M."/>
            <person name="Ng V."/>
            <person name="Cullen D."/>
            <person name="Martin F."/>
            <person name="Rosso M.-N."/>
            <person name="Henrissat B."/>
            <person name="Hibbett D."/>
            <person name="Martinez A.T."/>
            <person name="Grigoriev I.V."/>
        </authorList>
    </citation>
    <scope>NUCLEOTIDE SEQUENCE</scope>
    <source>
        <strain evidence="1">AH 40177</strain>
    </source>
</reference>
<organism evidence="1 2">
    <name type="scientific">Rhodocollybia butyracea</name>
    <dbReference type="NCBI Taxonomy" id="206335"/>
    <lineage>
        <taxon>Eukaryota</taxon>
        <taxon>Fungi</taxon>
        <taxon>Dikarya</taxon>
        <taxon>Basidiomycota</taxon>
        <taxon>Agaricomycotina</taxon>
        <taxon>Agaricomycetes</taxon>
        <taxon>Agaricomycetidae</taxon>
        <taxon>Agaricales</taxon>
        <taxon>Marasmiineae</taxon>
        <taxon>Omphalotaceae</taxon>
        <taxon>Rhodocollybia</taxon>
    </lineage>
</organism>
<evidence type="ECO:0000313" key="2">
    <source>
        <dbReference type="Proteomes" id="UP000772434"/>
    </source>
</evidence>
<name>A0A9P5PYT2_9AGAR</name>